<evidence type="ECO:0000313" key="2">
    <source>
        <dbReference type="EMBL" id="MFC4260098.1"/>
    </source>
</evidence>
<dbReference type="InterPro" id="IPR036291">
    <property type="entry name" value="NAD(P)-bd_dom_sf"/>
</dbReference>
<protein>
    <submittedName>
        <fullName evidence="2">UDP-glucose 4-epimerase family protein</fullName>
    </submittedName>
</protein>
<dbReference type="CDD" id="cd05232">
    <property type="entry name" value="UDP_G4E_4_SDR_e"/>
    <property type="match status" value="1"/>
</dbReference>
<feature type="domain" description="NAD-dependent epimerase/dehydratase" evidence="1">
    <location>
        <begin position="1"/>
        <end position="224"/>
    </location>
</feature>
<dbReference type="InterPro" id="IPR001509">
    <property type="entry name" value="Epimerase_deHydtase"/>
</dbReference>
<dbReference type="Pfam" id="PF01370">
    <property type="entry name" value="Epimerase"/>
    <property type="match status" value="1"/>
</dbReference>
<gene>
    <name evidence="2" type="ORF">ACFOZ5_13825</name>
</gene>
<dbReference type="SUPFAM" id="SSF51735">
    <property type="entry name" value="NAD(P)-binding Rossmann-fold domains"/>
    <property type="match status" value="1"/>
</dbReference>
<evidence type="ECO:0000313" key="3">
    <source>
        <dbReference type="Proteomes" id="UP001595798"/>
    </source>
</evidence>
<dbReference type="RefSeq" id="WP_379888288.1">
    <property type="nucleotide sequence ID" value="NZ_JBHSDI010000048.1"/>
</dbReference>
<evidence type="ECO:0000259" key="1">
    <source>
        <dbReference type="Pfam" id="PF01370"/>
    </source>
</evidence>
<dbReference type="PANTHER" id="PTHR48079:SF6">
    <property type="entry name" value="NAD(P)-BINDING DOMAIN-CONTAINING PROTEIN-RELATED"/>
    <property type="match status" value="1"/>
</dbReference>
<proteinExistence type="predicted"/>
<organism evidence="2 3">
    <name type="scientific">Marinobacter lacisalsi</name>
    <dbReference type="NCBI Taxonomy" id="475979"/>
    <lineage>
        <taxon>Bacteria</taxon>
        <taxon>Pseudomonadati</taxon>
        <taxon>Pseudomonadota</taxon>
        <taxon>Gammaproteobacteria</taxon>
        <taxon>Pseudomonadales</taxon>
        <taxon>Marinobacteraceae</taxon>
        <taxon>Marinobacter</taxon>
    </lineage>
</organism>
<sequence>MVTGASGFLGRALVRALADQGTTVRAAIRASAMAPDPGPGVSYHQVEDIDGHTRWQESLAGAEVVMHCAARVHVMHDDAASPLAAFRAVNRDGTLNLARQAAEAGVRRFVFISSVKVNGEHTDNRGPFEADEAPAPEDAYGISKREAEDDLRDMAQKTGMEVVIIRPPLVYGPGVKGNFRSLLKLASLPVPLPFGAIDNRRSLVYLGNLVDFICVASEHPAAANQTFLVSDGDDLSTTRLLQLVRTALGRRPMLVPVPPALFRAVGALTGTRSLVQRLCGSLQVDITRARRLLGWQPPFTVKQGLADTVNEHFRADSR</sequence>
<name>A0ABV8QL20_9GAMM</name>
<dbReference type="EMBL" id="JBHSDI010000048">
    <property type="protein sequence ID" value="MFC4260098.1"/>
    <property type="molecule type" value="Genomic_DNA"/>
</dbReference>
<comment type="caution">
    <text evidence="2">The sequence shown here is derived from an EMBL/GenBank/DDBJ whole genome shotgun (WGS) entry which is preliminary data.</text>
</comment>
<dbReference type="Gene3D" id="3.40.50.720">
    <property type="entry name" value="NAD(P)-binding Rossmann-like Domain"/>
    <property type="match status" value="1"/>
</dbReference>
<dbReference type="InterPro" id="IPR051783">
    <property type="entry name" value="NAD(P)-dependent_oxidoreduct"/>
</dbReference>
<dbReference type="PANTHER" id="PTHR48079">
    <property type="entry name" value="PROTEIN YEEZ"/>
    <property type="match status" value="1"/>
</dbReference>
<dbReference type="Proteomes" id="UP001595798">
    <property type="component" value="Unassembled WGS sequence"/>
</dbReference>
<keyword evidence="3" id="KW-1185">Reference proteome</keyword>
<reference evidence="3" key="1">
    <citation type="journal article" date="2019" name="Int. J. Syst. Evol. Microbiol.">
        <title>The Global Catalogue of Microorganisms (GCM) 10K type strain sequencing project: providing services to taxonomists for standard genome sequencing and annotation.</title>
        <authorList>
            <consortium name="The Broad Institute Genomics Platform"/>
            <consortium name="The Broad Institute Genome Sequencing Center for Infectious Disease"/>
            <person name="Wu L."/>
            <person name="Ma J."/>
        </authorList>
    </citation>
    <scope>NUCLEOTIDE SEQUENCE [LARGE SCALE GENOMIC DNA]</scope>
    <source>
        <strain evidence="3">CECT 7297</strain>
    </source>
</reference>
<accession>A0ABV8QL20</accession>